<feature type="chain" id="PRO_5022149563" evidence="3">
    <location>
        <begin position="18"/>
        <end position="679"/>
    </location>
</feature>
<evidence type="ECO:0000256" key="2">
    <source>
        <dbReference type="ARBA" id="ARBA00022825"/>
    </source>
</evidence>
<gene>
    <name evidence="6" type="ORF">EVA69_02340</name>
</gene>
<dbReference type="Gene3D" id="2.120.10.30">
    <property type="entry name" value="TolB, C-terminal domain"/>
    <property type="match status" value="2"/>
</dbReference>
<keyword evidence="3" id="KW-0732">Signal</keyword>
<dbReference type="AlphaFoldDB" id="A0A520S3H1"/>
<organism evidence="6 7">
    <name type="scientific">OM182 bacterium</name>
    <dbReference type="NCBI Taxonomy" id="2510334"/>
    <lineage>
        <taxon>Bacteria</taxon>
        <taxon>Pseudomonadati</taxon>
        <taxon>Pseudomonadota</taxon>
        <taxon>Gammaproteobacteria</taxon>
        <taxon>OMG group</taxon>
        <taxon>OM182 clade</taxon>
    </lineage>
</organism>
<dbReference type="InterPro" id="IPR029058">
    <property type="entry name" value="AB_hydrolase_fold"/>
</dbReference>
<proteinExistence type="predicted"/>
<protein>
    <submittedName>
        <fullName evidence="6">S9 family peptidase</fullName>
    </submittedName>
</protein>
<dbReference type="Pfam" id="PF07676">
    <property type="entry name" value="PD40"/>
    <property type="match status" value="3"/>
</dbReference>
<dbReference type="InterPro" id="IPR011659">
    <property type="entry name" value="WD40"/>
</dbReference>
<evidence type="ECO:0000259" key="5">
    <source>
        <dbReference type="Pfam" id="PF00930"/>
    </source>
</evidence>
<evidence type="ECO:0000313" key="6">
    <source>
        <dbReference type="EMBL" id="RZO77018.1"/>
    </source>
</evidence>
<accession>A0A520S3H1</accession>
<evidence type="ECO:0000259" key="4">
    <source>
        <dbReference type="Pfam" id="PF00326"/>
    </source>
</evidence>
<sequence length="679" mass="74186">MLRLALLTLLFCASAFADDHLDTFLNTDVFELEIAADPQISPDGSQVVYVRNANDIMSDSTRANIWIVDADGSNHRPLLSGADSYSSPRWAPDGSRLAYVSSAEGRGPELYVRWMDTGQTALLSNLENSPRGLSWSPDGKRIAFSALVKGEGMTLATPLAKPKGANWAPGVTVTDQLNYRSDGRGYLDVGYTHVFVLPADGGTPRQVTSGDYNHSGSLSWSPDGEEIVVSANRNEDWQYRQQNSDLWSVNLTSGEMSQLTSRDGPDFAPAFSPDGSRIAYLGYDDERMGYHNTQVNILDVNSGEVSVLTDDLDRSVVSVNWSGSSSQLLISYDDFGKRNLASLDMEGNVSPLLSDMGSVGISRPYTSGSYSVADNGAYAYSAGDAQRPADVAIGRGGSSTKLTDLNADLLDHKTLGEVREVSWRSSVGDHDVNGWLVTPPDFDADEDYPLLLEIHGGPFTAYGPYFSTEVQLYAAAGYVVLYTNPRGSTSYGYEFANEIHHNYPSQDYDDLISGVDAVIDMGFIDEDQLFVTGGSGGGVLTAWIVGNTDRFAAAAVVKPVINWISHALYSDIPEGVTRYWFENMPWEDFDTYWQRSPLSLVGNVTTPTLLLTGEADHRTPIAESEQYYQALKLQQVDTAMVRVPEASHGIAGRPSHQIAKVDNILAWFARYRSDLEAED</sequence>
<dbReference type="Proteomes" id="UP000320404">
    <property type="component" value="Unassembled WGS sequence"/>
</dbReference>
<dbReference type="SUPFAM" id="SSF53474">
    <property type="entry name" value="alpha/beta-Hydrolases"/>
    <property type="match status" value="1"/>
</dbReference>
<evidence type="ECO:0000256" key="1">
    <source>
        <dbReference type="ARBA" id="ARBA00022801"/>
    </source>
</evidence>
<dbReference type="Pfam" id="PF00930">
    <property type="entry name" value="DPPIV_N"/>
    <property type="match status" value="1"/>
</dbReference>
<dbReference type="Pfam" id="PF00326">
    <property type="entry name" value="Peptidase_S9"/>
    <property type="match status" value="1"/>
</dbReference>
<dbReference type="GO" id="GO:0004252">
    <property type="term" value="F:serine-type endopeptidase activity"/>
    <property type="evidence" value="ECO:0007669"/>
    <property type="project" value="TreeGrafter"/>
</dbReference>
<name>A0A520S3H1_9GAMM</name>
<keyword evidence="2" id="KW-0720">Serine protease</keyword>
<dbReference type="InterPro" id="IPR011042">
    <property type="entry name" value="6-blade_b-propeller_TolB-like"/>
</dbReference>
<comment type="caution">
    <text evidence="6">The sequence shown here is derived from an EMBL/GenBank/DDBJ whole genome shotgun (WGS) entry which is preliminary data.</text>
</comment>
<evidence type="ECO:0000256" key="3">
    <source>
        <dbReference type="SAM" id="SignalP"/>
    </source>
</evidence>
<dbReference type="EMBL" id="SHAH01000021">
    <property type="protein sequence ID" value="RZO77018.1"/>
    <property type="molecule type" value="Genomic_DNA"/>
</dbReference>
<dbReference type="Gene3D" id="3.40.50.1820">
    <property type="entry name" value="alpha/beta hydrolase"/>
    <property type="match status" value="1"/>
</dbReference>
<evidence type="ECO:0000313" key="7">
    <source>
        <dbReference type="Proteomes" id="UP000320404"/>
    </source>
</evidence>
<feature type="signal peptide" evidence="3">
    <location>
        <begin position="1"/>
        <end position="17"/>
    </location>
</feature>
<reference evidence="6 7" key="1">
    <citation type="submission" date="2019-02" db="EMBL/GenBank/DDBJ databases">
        <title>Prokaryotic population dynamics and viral predation in marine succession experiment using metagenomics: the confinement effect.</title>
        <authorList>
            <person name="Haro-Moreno J.M."/>
            <person name="Rodriguez-Valera F."/>
            <person name="Lopez-Perez M."/>
        </authorList>
    </citation>
    <scope>NUCLEOTIDE SEQUENCE [LARGE SCALE GENOMIC DNA]</scope>
    <source>
        <strain evidence="6">MED-G158</strain>
    </source>
</reference>
<dbReference type="PANTHER" id="PTHR42776">
    <property type="entry name" value="SERINE PEPTIDASE S9 FAMILY MEMBER"/>
    <property type="match status" value="1"/>
</dbReference>
<dbReference type="InterPro" id="IPR001375">
    <property type="entry name" value="Peptidase_S9_cat"/>
</dbReference>
<dbReference type="InterPro" id="IPR002469">
    <property type="entry name" value="Peptidase_S9B_N"/>
</dbReference>
<dbReference type="SUPFAM" id="SSF82171">
    <property type="entry name" value="DPP6 N-terminal domain-like"/>
    <property type="match status" value="1"/>
</dbReference>
<dbReference type="GO" id="GO:0006508">
    <property type="term" value="P:proteolysis"/>
    <property type="evidence" value="ECO:0007669"/>
    <property type="project" value="InterPro"/>
</dbReference>
<feature type="domain" description="Peptidase S9 prolyl oligopeptidase catalytic" evidence="4">
    <location>
        <begin position="465"/>
        <end position="671"/>
    </location>
</feature>
<feature type="domain" description="Dipeptidylpeptidase IV N-terminal" evidence="5">
    <location>
        <begin position="190"/>
        <end position="278"/>
    </location>
</feature>
<keyword evidence="1" id="KW-0378">Hydrolase</keyword>
<dbReference type="PANTHER" id="PTHR42776:SF27">
    <property type="entry name" value="DIPEPTIDYL PEPTIDASE FAMILY MEMBER 6"/>
    <property type="match status" value="1"/>
</dbReference>
<keyword evidence="2" id="KW-0645">Protease</keyword>